<evidence type="ECO:0000256" key="1">
    <source>
        <dbReference type="SAM" id="MobiDB-lite"/>
    </source>
</evidence>
<gene>
    <name evidence="2" type="ORF">PFISCL1PPCAC_26680</name>
</gene>
<evidence type="ECO:0000313" key="2">
    <source>
        <dbReference type="EMBL" id="GMT35383.1"/>
    </source>
</evidence>
<name>A0AAV5WYQ4_9BILA</name>
<protein>
    <submittedName>
        <fullName evidence="2">Uncharacterized protein</fullName>
    </submittedName>
</protein>
<dbReference type="EMBL" id="BTSY01000007">
    <property type="protein sequence ID" value="GMT35383.1"/>
    <property type="molecule type" value="Genomic_DNA"/>
</dbReference>
<feature type="region of interest" description="Disordered" evidence="1">
    <location>
        <begin position="1"/>
        <end position="20"/>
    </location>
</feature>
<evidence type="ECO:0000313" key="3">
    <source>
        <dbReference type="Proteomes" id="UP001432322"/>
    </source>
</evidence>
<accession>A0AAV5WYQ4</accession>
<keyword evidence="3" id="KW-1185">Reference proteome</keyword>
<feature type="compositionally biased region" description="Acidic residues" evidence="1">
    <location>
        <begin position="203"/>
        <end position="213"/>
    </location>
</feature>
<reference evidence="2" key="1">
    <citation type="submission" date="2023-10" db="EMBL/GenBank/DDBJ databases">
        <title>Genome assembly of Pristionchus species.</title>
        <authorList>
            <person name="Yoshida K."/>
            <person name="Sommer R.J."/>
        </authorList>
    </citation>
    <scope>NUCLEOTIDE SEQUENCE</scope>
    <source>
        <strain evidence="2">RS5133</strain>
    </source>
</reference>
<proteinExistence type="predicted"/>
<feature type="compositionally biased region" description="Acidic residues" evidence="1">
    <location>
        <begin position="1"/>
        <end position="11"/>
    </location>
</feature>
<dbReference type="AlphaFoldDB" id="A0AAV5WYQ4"/>
<dbReference type="Proteomes" id="UP001432322">
    <property type="component" value="Unassembled WGS sequence"/>
</dbReference>
<comment type="caution">
    <text evidence="2">The sequence shown here is derived from an EMBL/GenBank/DDBJ whole genome shotgun (WGS) entry which is preliminary data.</text>
</comment>
<sequence>IMFGDESEVTEDSGLFGSDEEEPPAVVVREVWILGDDGTRPGDVIFVREVPAEDNQNFYGTMEEYAHSVMVDHDYCSSNENGRAIHPPADFGFPVIHGLAKYPQYSDSSSFAEKDLRYGGLRYNDMAGSWNKQQHNARYAASARVLSMNSSPLVARPTPILIDANAHASPSRSSRATRLFRRHTAARRSPTPFRRVPIHNSETESEVDIADEEPAVKRVRRD</sequence>
<feature type="non-terminal residue" evidence="2">
    <location>
        <position position="1"/>
    </location>
</feature>
<organism evidence="2 3">
    <name type="scientific">Pristionchus fissidentatus</name>
    <dbReference type="NCBI Taxonomy" id="1538716"/>
    <lineage>
        <taxon>Eukaryota</taxon>
        <taxon>Metazoa</taxon>
        <taxon>Ecdysozoa</taxon>
        <taxon>Nematoda</taxon>
        <taxon>Chromadorea</taxon>
        <taxon>Rhabditida</taxon>
        <taxon>Rhabditina</taxon>
        <taxon>Diplogasteromorpha</taxon>
        <taxon>Diplogasteroidea</taxon>
        <taxon>Neodiplogasteridae</taxon>
        <taxon>Pristionchus</taxon>
    </lineage>
</organism>
<feature type="region of interest" description="Disordered" evidence="1">
    <location>
        <begin position="183"/>
        <end position="222"/>
    </location>
</feature>